<accession>X1M8Z7</accession>
<feature type="compositionally biased region" description="Low complexity" evidence="1">
    <location>
        <begin position="67"/>
        <end position="93"/>
    </location>
</feature>
<evidence type="ECO:0000256" key="1">
    <source>
        <dbReference type="SAM" id="MobiDB-lite"/>
    </source>
</evidence>
<dbReference type="AlphaFoldDB" id="X1M8Z7"/>
<feature type="non-terminal residue" evidence="2">
    <location>
        <position position="1"/>
    </location>
</feature>
<proteinExistence type="predicted"/>
<evidence type="ECO:0000313" key="2">
    <source>
        <dbReference type="EMBL" id="GAI14556.1"/>
    </source>
</evidence>
<comment type="caution">
    <text evidence="2">The sequence shown here is derived from an EMBL/GenBank/DDBJ whole genome shotgun (WGS) entry which is preliminary data.</text>
</comment>
<gene>
    <name evidence="2" type="ORF">S06H3_13440</name>
</gene>
<protein>
    <submittedName>
        <fullName evidence="2">Uncharacterized protein</fullName>
    </submittedName>
</protein>
<name>X1M8Z7_9ZZZZ</name>
<organism evidence="2">
    <name type="scientific">marine sediment metagenome</name>
    <dbReference type="NCBI Taxonomy" id="412755"/>
    <lineage>
        <taxon>unclassified sequences</taxon>
        <taxon>metagenomes</taxon>
        <taxon>ecological metagenomes</taxon>
    </lineage>
</organism>
<sequence length="109" mass="11890">NREMQINQLLQFKQLTMDDPTVNKAEINKRIAILFGFKDLDKLIRPLTAEQEMAMRQTLRGGGGAEGSPSSPGRSMPSPEGSGRPPGEEMLGLGKEEEMITEVPGGGEY</sequence>
<feature type="region of interest" description="Disordered" evidence="1">
    <location>
        <begin position="54"/>
        <end position="109"/>
    </location>
</feature>
<dbReference type="EMBL" id="BARV01006564">
    <property type="protein sequence ID" value="GAI14556.1"/>
    <property type="molecule type" value="Genomic_DNA"/>
</dbReference>
<reference evidence="2" key="1">
    <citation type="journal article" date="2014" name="Front. Microbiol.">
        <title>High frequency of phylogenetically diverse reductive dehalogenase-homologous genes in deep subseafloor sedimentary metagenomes.</title>
        <authorList>
            <person name="Kawai M."/>
            <person name="Futagami T."/>
            <person name="Toyoda A."/>
            <person name="Takaki Y."/>
            <person name="Nishi S."/>
            <person name="Hori S."/>
            <person name="Arai W."/>
            <person name="Tsubouchi T."/>
            <person name="Morono Y."/>
            <person name="Uchiyama I."/>
            <person name="Ito T."/>
            <person name="Fujiyama A."/>
            <person name="Inagaki F."/>
            <person name="Takami H."/>
        </authorList>
    </citation>
    <scope>NUCLEOTIDE SEQUENCE</scope>
    <source>
        <strain evidence="2">Expedition CK06-06</strain>
    </source>
</reference>